<feature type="domain" description="GerMN" evidence="3">
    <location>
        <begin position="82"/>
        <end position="187"/>
    </location>
</feature>
<accession>A0ABV5K525</accession>
<dbReference type="PROSITE" id="PS51257">
    <property type="entry name" value="PROKAR_LIPOPROTEIN"/>
    <property type="match status" value="1"/>
</dbReference>
<evidence type="ECO:0000259" key="4">
    <source>
        <dbReference type="Pfam" id="PF10648"/>
    </source>
</evidence>
<gene>
    <name evidence="5" type="ORF">ACFFRI_02250</name>
</gene>
<evidence type="ECO:0000259" key="3">
    <source>
        <dbReference type="Pfam" id="PF10646"/>
    </source>
</evidence>
<proteinExistence type="predicted"/>
<feature type="region of interest" description="Disordered" evidence="1">
    <location>
        <begin position="20"/>
        <end position="87"/>
    </location>
</feature>
<dbReference type="Pfam" id="PF10646">
    <property type="entry name" value="Germane"/>
    <property type="match status" value="1"/>
</dbReference>
<feature type="compositionally biased region" description="Low complexity" evidence="1">
    <location>
        <begin position="34"/>
        <end position="71"/>
    </location>
</feature>
<feature type="signal peptide" evidence="2">
    <location>
        <begin position="1"/>
        <end position="24"/>
    </location>
</feature>
<feature type="region of interest" description="Disordered" evidence="1">
    <location>
        <begin position="295"/>
        <end position="317"/>
    </location>
</feature>
<dbReference type="InterPro" id="IPR019606">
    <property type="entry name" value="GerMN"/>
</dbReference>
<reference evidence="5 6" key="1">
    <citation type="submission" date="2024-09" db="EMBL/GenBank/DDBJ databases">
        <authorList>
            <person name="Sun Q."/>
            <person name="Mori K."/>
        </authorList>
    </citation>
    <scope>NUCLEOTIDE SEQUENCE [LARGE SCALE GENOMIC DNA]</scope>
    <source>
        <strain evidence="5 6">JCM 9626</strain>
    </source>
</reference>
<dbReference type="InterPro" id="IPR018911">
    <property type="entry name" value="Gmad2_Ig-like_dom"/>
</dbReference>
<comment type="caution">
    <text evidence="5">The sequence shown here is derived from an EMBL/GenBank/DDBJ whole genome shotgun (WGS) entry which is preliminary data.</text>
</comment>
<feature type="domain" description="Bacterial spore germination immunoglobulin-like" evidence="4">
    <location>
        <begin position="219"/>
        <end position="303"/>
    </location>
</feature>
<organism evidence="5 6">
    <name type="scientific">Nocardioides plantarum</name>
    <dbReference type="NCBI Taxonomy" id="29299"/>
    <lineage>
        <taxon>Bacteria</taxon>
        <taxon>Bacillati</taxon>
        <taxon>Actinomycetota</taxon>
        <taxon>Actinomycetes</taxon>
        <taxon>Propionibacteriales</taxon>
        <taxon>Nocardioidaceae</taxon>
        <taxon>Nocardioides</taxon>
    </lineage>
</organism>
<dbReference type="EMBL" id="JBHMDG010000002">
    <property type="protein sequence ID" value="MFB9311851.1"/>
    <property type="molecule type" value="Genomic_DNA"/>
</dbReference>
<name>A0ABV5K525_9ACTN</name>
<protein>
    <submittedName>
        <fullName evidence="5">Gmad2 immunoglobulin-like domain-containing protein</fullName>
    </submittedName>
</protein>
<dbReference type="RefSeq" id="WP_140010931.1">
    <property type="nucleotide sequence ID" value="NZ_JBHMDG010000002.1"/>
</dbReference>
<keyword evidence="6" id="KW-1185">Reference proteome</keyword>
<keyword evidence="2" id="KW-0732">Signal</keyword>
<evidence type="ECO:0000256" key="1">
    <source>
        <dbReference type="SAM" id="MobiDB-lite"/>
    </source>
</evidence>
<sequence>MNTRNGLAVLALSGTLLAGLTACGDDTDPTSGETQTDPATSSSTPSPTTPASTGSSSAPTEPSTDSSPTETDAPEPGTVVVPVYFTGDTPMGPRLYREFRRVESDDPLEEAATLLVGGDALDPDYGTLLQGVTVESVEQRDGAIVVTLGDDSPLTAGKGTSSVEARLAVQSLVYTLQGAAQTRDPVRTVLSDGSSADLYGQPTGKGVKAAAQLEVLALVSVTTPEEGATASGTLAVSGVASSFEATVPYAVLDSSGKEVISDFTTAEQFGDRLYPFEAEVDISGLEAGTYTFVARTDDPSDGEGPGPFEDTKTFTVG</sequence>
<dbReference type="Pfam" id="PF10648">
    <property type="entry name" value="Gmad2"/>
    <property type="match status" value="1"/>
</dbReference>
<evidence type="ECO:0000313" key="6">
    <source>
        <dbReference type="Proteomes" id="UP001589750"/>
    </source>
</evidence>
<feature type="chain" id="PRO_5047459264" evidence="2">
    <location>
        <begin position="25"/>
        <end position="317"/>
    </location>
</feature>
<evidence type="ECO:0000313" key="5">
    <source>
        <dbReference type="EMBL" id="MFB9311851.1"/>
    </source>
</evidence>
<dbReference type="Proteomes" id="UP001589750">
    <property type="component" value="Unassembled WGS sequence"/>
</dbReference>
<evidence type="ECO:0000256" key="2">
    <source>
        <dbReference type="SAM" id="SignalP"/>
    </source>
</evidence>